<dbReference type="OrthoDB" id="4898945at2759"/>
<name>A0A4R0R8I5_9APHY</name>
<dbReference type="Pfam" id="PF07249">
    <property type="entry name" value="Cerato-platanin"/>
    <property type="match status" value="1"/>
</dbReference>
<evidence type="ECO:0000313" key="6">
    <source>
        <dbReference type="Proteomes" id="UP000292702"/>
    </source>
</evidence>
<keyword evidence="6" id="KW-1185">Reference proteome</keyword>
<comment type="caution">
    <text evidence="5">The sequence shown here is derived from an EMBL/GenBank/DDBJ whole genome shotgun (WGS) entry which is preliminary data.</text>
</comment>
<dbReference type="Gene3D" id="2.40.40.10">
    <property type="entry name" value="RlpA-like domain"/>
    <property type="match status" value="2"/>
</dbReference>
<dbReference type="CDD" id="cd22778">
    <property type="entry name" value="DPBB_CEPL-like"/>
    <property type="match status" value="1"/>
</dbReference>
<reference evidence="5 6" key="1">
    <citation type="submission" date="2018-11" db="EMBL/GenBank/DDBJ databases">
        <title>Genome assembly of Steccherinum ochraceum LE-BIN_3174, the white-rot fungus of the Steccherinaceae family (The Residual Polyporoid clade, Polyporales, Basidiomycota).</title>
        <authorList>
            <person name="Fedorova T.V."/>
            <person name="Glazunova O.A."/>
            <person name="Landesman E.O."/>
            <person name="Moiseenko K.V."/>
            <person name="Psurtseva N.V."/>
            <person name="Savinova O.S."/>
            <person name="Shakhova N.V."/>
            <person name="Tyazhelova T.V."/>
            <person name="Vasina D.V."/>
        </authorList>
    </citation>
    <scope>NUCLEOTIDE SEQUENCE [LARGE SCALE GENOMIC DNA]</scope>
    <source>
        <strain evidence="5 6">LE-BIN_3174</strain>
    </source>
</reference>
<evidence type="ECO:0000256" key="1">
    <source>
        <dbReference type="ARBA" id="ARBA00004613"/>
    </source>
</evidence>
<protein>
    <submittedName>
        <fullName evidence="5">Uncharacterized protein</fullName>
    </submittedName>
</protein>
<comment type="similarity">
    <text evidence="2">Belongs to the cerato-platanin family.</text>
</comment>
<proteinExistence type="inferred from homology"/>
<evidence type="ECO:0000256" key="4">
    <source>
        <dbReference type="SAM" id="SignalP"/>
    </source>
</evidence>
<keyword evidence="4" id="KW-0732">Signal</keyword>
<dbReference type="InterPro" id="IPR036908">
    <property type="entry name" value="RlpA-like_sf"/>
</dbReference>
<accession>A0A4R0R8I5</accession>
<dbReference type="GO" id="GO:0005576">
    <property type="term" value="C:extracellular region"/>
    <property type="evidence" value="ECO:0007669"/>
    <property type="project" value="UniProtKB-SubCell"/>
</dbReference>
<dbReference type="InterPro" id="IPR010829">
    <property type="entry name" value="Cerato-platanin"/>
</dbReference>
<dbReference type="Proteomes" id="UP000292702">
    <property type="component" value="Unassembled WGS sequence"/>
</dbReference>
<dbReference type="EMBL" id="RWJN01000687">
    <property type="protein sequence ID" value="TCD59978.1"/>
    <property type="molecule type" value="Genomic_DNA"/>
</dbReference>
<organism evidence="5 6">
    <name type="scientific">Steccherinum ochraceum</name>
    <dbReference type="NCBI Taxonomy" id="92696"/>
    <lineage>
        <taxon>Eukaryota</taxon>
        <taxon>Fungi</taxon>
        <taxon>Dikarya</taxon>
        <taxon>Basidiomycota</taxon>
        <taxon>Agaricomycotina</taxon>
        <taxon>Agaricomycetes</taxon>
        <taxon>Polyporales</taxon>
        <taxon>Steccherinaceae</taxon>
        <taxon>Steccherinum</taxon>
    </lineage>
</organism>
<evidence type="ECO:0000313" key="5">
    <source>
        <dbReference type="EMBL" id="TCD59978.1"/>
    </source>
</evidence>
<sequence length="165" mass="17310">MRFTAAALVALSAVSGAFAWTATATYSTAYDVGNESLVGVACSNGDNGLMGKGLSSLSSPLSPTNRLTLPFYTGYTTFDSLPAFPYIGGAHVIEGWNSKNCGACFQLGYKNKTIIFQAVDSSPGNGFNLAKRAMNDLTNGEGVTAGSVQITYEQVDDKLCYDPSD</sequence>
<dbReference type="SUPFAM" id="SSF50685">
    <property type="entry name" value="Barwin-like endoglucanases"/>
    <property type="match status" value="1"/>
</dbReference>
<feature type="chain" id="PRO_5020821327" evidence="4">
    <location>
        <begin position="20"/>
        <end position="165"/>
    </location>
</feature>
<keyword evidence="3" id="KW-0964">Secreted</keyword>
<feature type="signal peptide" evidence="4">
    <location>
        <begin position="1"/>
        <end position="19"/>
    </location>
</feature>
<dbReference type="AlphaFoldDB" id="A0A4R0R8I5"/>
<evidence type="ECO:0000256" key="3">
    <source>
        <dbReference type="ARBA" id="ARBA00022525"/>
    </source>
</evidence>
<comment type="subcellular location">
    <subcellularLocation>
        <location evidence="1">Secreted</location>
    </subcellularLocation>
</comment>
<evidence type="ECO:0000256" key="2">
    <source>
        <dbReference type="ARBA" id="ARBA00010421"/>
    </source>
</evidence>
<gene>
    <name evidence="5" type="ORF">EIP91_010946</name>
</gene>